<dbReference type="Pfam" id="PF18920">
    <property type="entry name" value="DUF5671"/>
    <property type="match status" value="1"/>
</dbReference>
<keyword evidence="1" id="KW-0812">Transmembrane</keyword>
<feature type="transmembrane region" description="Helical" evidence="1">
    <location>
        <begin position="181"/>
        <end position="202"/>
    </location>
</feature>
<evidence type="ECO:0000313" key="3">
    <source>
        <dbReference type="EMBL" id="MCP1335744.1"/>
    </source>
</evidence>
<evidence type="ECO:0000259" key="2">
    <source>
        <dbReference type="Pfam" id="PF18920"/>
    </source>
</evidence>
<feature type="transmembrane region" description="Helical" evidence="1">
    <location>
        <begin position="67"/>
        <end position="91"/>
    </location>
</feature>
<accession>A0A9J6PD51</accession>
<dbReference type="AlphaFoldDB" id="A0A9J6PD51"/>
<dbReference type="EMBL" id="JAMZFT010000001">
    <property type="protein sequence ID" value="MCP1335744.1"/>
    <property type="molecule type" value="Genomic_DNA"/>
</dbReference>
<reference evidence="3" key="1">
    <citation type="submission" date="2022-06" db="EMBL/GenBank/DDBJ databases">
        <title>Isolation and Genomics of Futiania mangrovii gen. nov., sp. nov., a Rare and Metabolically-versatile member in the Class Alphaproteobacteria.</title>
        <authorList>
            <person name="Liu L."/>
            <person name="Huang W.-C."/>
            <person name="Pan J."/>
            <person name="Li J."/>
            <person name="Huang Y."/>
            <person name="Du H."/>
            <person name="Liu Y."/>
            <person name="Li M."/>
        </authorList>
    </citation>
    <scope>NUCLEOTIDE SEQUENCE</scope>
    <source>
        <strain evidence="3">FT118</strain>
    </source>
</reference>
<proteinExistence type="predicted"/>
<comment type="caution">
    <text evidence="3">The sequence shown here is derived from an EMBL/GenBank/DDBJ whole genome shotgun (WGS) entry which is preliminary data.</text>
</comment>
<gene>
    <name evidence="3" type="ORF">NJQ99_04915</name>
</gene>
<feature type="domain" description="DUF5671" evidence="2">
    <location>
        <begin position="66"/>
        <end position="199"/>
    </location>
</feature>
<keyword evidence="1" id="KW-0472">Membrane</keyword>
<dbReference type="InterPro" id="IPR043728">
    <property type="entry name" value="DUF5671"/>
</dbReference>
<keyword evidence="1" id="KW-1133">Transmembrane helix</keyword>
<dbReference type="RefSeq" id="WP_269331677.1">
    <property type="nucleotide sequence ID" value="NZ_JAMZFT010000001.1"/>
</dbReference>
<name>A0A9J6PD51_9PROT</name>
<dbReference type="Proteomes" id="UP001055804">
    <property type="component" value="Unassembled WGS sequence"/>
</dbReference>
<keyword evidence="4" id="KW-1185">Reference proteome</keyword>
<evidence type="ECO:0000256" key="1">
    <source>
        <dbReference type="SAM" id="Phobius"/>
    </source>
</evidence>
<organism evidence="3 4">
    <name type="scientific">Futiania mangrovi</name>
    <dbReference type="NCBI Taxonomy" id="2959716"/>
    <lineage>
        <taxon>Bacteria</taxon>
        <taxon>Pseudomonadati</taxon>
        <taxon>Pseudomonadota</taxon>
        <taxon>Alphaproteobacteria</taxon>
        <taxon>Futianiales</taxon>
        <taxon>Futianiaceae</taxon>
        <taxon>Futiania</taxon>
    </lineage>
</organism>
<feature type="transmembrane region" description="Helical" evidence="1">
    <location>
        <begin position="150"/>
        <end position="175"/>
    </location>
</feature>
<evidence type="ECO:0000313" key="4">
    <source>
        <dbReference type="Proteomes" id="UP001055804"/>
    </source>
</evidence>
<sequence length="212" mass="23765">MSVTQSELALFVRDALTRGVRREEIAAALDKAGWRREQVRDALAAYAEVDFVVPVPRPRPYVSARDAFLYLVLFSTLGLSAWHLGILLFNLIDLLIPDPAQPWGEYRAMGIRWSVSVLVVAFPLYLYLARKTSREVAEDPARRASRVRKWLTYVTLFVAALAILGDVVALIYQFLSGDLTVPLLLKILVVALIAVPIFLFYLRDVSSDEGEG</sequence>
<feature type="transmembrane region" description="Helical" evidence="1">
    <location>
        <begin position="111"/>
        <end position="129"/>
    </location>
</feature>
<protein>
    <submittedName>
        <fullName evidence="3">DUF5671 domain-containing protein</fullName>
    </submittedName>
</protein>